<accession>A0A5R9BAR5</accession>
<keyword evidence="5" id="KW-1185">Reference proteome</keyword>
<name>A0A5R9BAR5_9MICC</name>
<dbReference type="OrthoDB" id="9801573at2"/>
<feature type="domain" description="Glycosyl transferase family 1" evidence="3">
    <location>
        <begin position="206"/>
        <end position="353"/>
    </location>
</feature>
<dbReference type="Proteomes" id="UP000310458">
    <property type="component" value="Unassembled WGS sequence"/>
</dbReference>
<dbReference type="EMBL" id="VAVZ01000019">
    <property type="protein sequence ID" value="TLP97082.1"/>
    <property type="molecule type" value="Genomic_DNA"/>
</dbReference>
<dbReference type="PANTHER" id="PTHR45947:SF3">
    <property type="entry name" value="SULFOQUINOVOSYL TRANSFERASE SQD2"/>
    <property type="match status" value="1"/>
</dbReference>
<dbReference type="InterPro" id="IPR001296">
    <property type="entry name" value="Glyco_trans_1"/>
</dbReference>
<dbReference type="PANTHER" id="PTHR45947">
    <property type="entry name" value="SULFOQUINOVOSYL TRANSFERASE SQD2"/>
    <property type="match status" value="1"/>
</dbReference>
<evidence type="ECO:0000313" key="4">
    <source>
        <dbReference type="EMBL" id="TLP97082.1"/>
    </source>
</evidence>
<keyword evidence="2 4" id="KW-0808">Transferase</keyword>
<organism evidence="4 5">
    <name type="scientific">Nesterenkonia salmonea</name>
    <dbReference type="NCBI Taxonomy" id="1804987"/>
    <lineage>
        <taxon>Bacteria</taxon>
        <taxon>Bacillati</taxon>
        <taxon>Actinomycetota</taxon>
        <taxon>Actinomycetes</taxon>
        <taxon>Micrococcales</taxon>
        <taxon>Micrococcaceae</taxon>
        <taxon>Nesterenkonia</taxon>
    </lineage>
</organism>
<evidence type="ECO:0000313" key="5">
    <source>
        <dbReference type="Proteomes" id="UP000310458"/>
    </source>
</evidence>
<evidence type="ECO:0000256" key="2">
    <source>
        <dbReference type="ARBA" id="ARBA00022679"/>
    </source>
</evidence>
<dbReference type="AlphaFoldDB" id="A0A5R9BAR5"/>
<gene>
    <name evidence="4" type="ORF">FEF26_08085</name>
</gene>
<evidence type="ECO:0000256" key="1">
    <source>
        <dbReference type="ARBA" id="ARBA00021292"/>
    </source>
</evidence>
<evidence type="ECO:0000259" key="3">
    <source>
        <dbReference type="Pfam" id="PF00534"/>
    </source>
</evidence>
<proteinExistence type="predicted"/>
<dbReference type="Pfam" id="PF00534">
    <property type="entry name" value="Glycos_transf_1"/>
    <property type="match status" value="1"/>
</dbReference>
<sequence length="374" mass="40805">MNTRTPVALAHDYLTQRGGAERVAAIMASAFPDAPLFTSLYDPDGTFDDFRELDVRTSALNRIPLLRRNHRLALPFLAPGVSTMKIDADVVLASSSGWAHAMPTTGKKVVYCHAPARWLYQKERYLGSFDGSLPHKARHLLASAALGLMSPSLRAWDTRRALEADRYLVNSTVVREAVADAYGIEAEVLPPPPAMDPEGPTESLPIKRPFVLCVARLLPYKNVDAVIRAVQGVDGLGLVVVGRGPDEARLRELTKNSPDSHVMGGVSEEVLRWLYSASVGLVASSFEDFGLTPLEAAAFGKPTAALHAGGYLDTIDPEVNGVFFEDPSDASIRNAISVLIDRPWDRERITAHSEKFGKARFVRHLQDVVASSRD</sequence>
<dbReference type="GO" id="GO:0016757">
    <property type="term" value="F:glycosyltransferase activity"/>
    <property type="evidence" value="ECO:0007669"/>
    <property type="project" value="InterPro"/>
</dbReference>
<dbReference type="SUPFAM" id="SSF53756">
    <property type="entry name" value="UDP-Glycosyltransferase/glycogen phosphorylase"/>
    <property type="match status" value="1"/>
</dbReference>
<reference evidence="4 5" key="1">
    <citation type="submission" date="2019-05" db="EMBL/GenBank/DDBJ databases">
        <title>Nesterenkonia sp. GY074 isolated from the Southern Atlantic Ocean.</title>
        <authorList>
            <person name="Zhang G."/>
        </authorList>
    </citation>
    <scope>NUCLEOTIDE SEQUENCE [LARGE SCALE GENOMIC DNA]</scope>
    <source>
        <strain evidence="4 5">GY074</strain>
    </source>
</reference>
<dbReference type="InterPro" id="IPR050194">
    <property type="entry name" value="Glycosyltransferase_grp1"/>
</dbReference>
<comment type="caution">
    <text evidence="4">The sequence shown here is derived from an EMBL/GenBank/DDBJ whole genome shotgun (WGS) entry which is preliminary data.</text>
</comment>
<dbReference type="Gene3D" id="3.40.50.2000">
    <property type="entry name" value="Glycogen Phosphorylase B"/>
    <property type="match status" value="2"/>
</dbReference>
<protein>
    <recommendedName>
        <fullName evidence="1">D-inositol 3-phosphate glycosyltransferase</fullName>
    </recommendedName>
</protein>